<name>A0A3P1WQX2_ECOLX</name>
<protein>
    <submittedName>
        <fullName evidence="1">Uncharacterized protein</fullName>
    </submittedName>
</protein>
<organism evidence="1 2">
    <name type="scientific">Escherichia coli</name>
    <dbReference type="NCBI Taxonomy" id="562"/>
    <lineage>
        <taxon>Bacteria</taxon>
        <taxon>Pseudomonadati</taxon>
        <taxon>Pseudomonadota</taxon>
        <taxon>Gammaproteobacteria</taxon>
        <taxon>Enterobacterales</taxon>
        <taxon>Enterobacteriaceae</taxon>
        <taxon>Escherichia</taxon>
    </lineage>
</organism>
<evidence type="ECO:0000313" key="1">
    <source>
        <dbReference type="EMBL" id="RRD48366.1"/>
    </source>
</evidence>
<feature type="non-terminal residue" evidence="1">
    <location>
        <position position="88"/>
    </location>
</feature>
<gene>
    <name evidence="1" type="ORF">EIA08_34055</name>
</gene>
<dbReference type="AlphaFoldDB" id="A0A3P1WQX2"/>
<dbReference type="EMBL" id="RQTU01001132">
    <property type="protein sequence ID" value="RRD48366.1"/>
    <property type="molecule type" value="Genomic_DNA"/>
</dbReference>
<comment type="caution">
    <text evidence="1">The sequence shown here is derived from an EMBL/GenBank/DDBJ whole genome shotgun (WGS) entry which is preliminary data.</text>
</comment>
<reference evidence="1 2" key="1">
    <citation type="submission" date="2018-11" db="EMBL/GenBank/DDBJ databases">
        <title>Enterobacteriaceae from Patient.</title>
        <authorList>
            <person name="Shen C."/>
            <person name="Yang Y."/>
            <person name="Tian G."/>
        </authorList>
    </citation>
    <scope>NUCLEOTIDE SEQUENCE [LARGE SCALE GENOMIC DNA]</scope>
    <source>
        <strain evidence="1 2">GBGD28</strain>
    </source>
</reference>
<proteinExistence type="predicted"/>
<sequence>MTQNQGSEPVPASRTGQLISARDMAMQKFEEGMRLISEASELCGLSLFTSRIMQPNAFGLPSSLDRTIEEGRKEIDRKTWKRLFEETG</sequence>
<evidence type="ECO:0000313" key="2">
    <source>
        <dbReference type="Proteomes" id="UP000271008"/>
    </source>
</evidence>
<dbReference type="Proteomes" id="UP000271008">
    <property type="component" value="Unassembled WGS sequence"/>
</dbReference>
<accession>A0A3P1WQX2</accession>